<feature type="domain" description="UspA" evidence="2">
    <location>
        <begin position="153"/>
        <end position="289"/>
    </location>
</feature>
<evidence type="ECO:0000313" key="3">
    <source>
        <dbReference type="EMBL" id="MFC4755779.1"/>
    </source>
</evidence>
<name>A0ABV9PTK1_9ACTN</name>
<dbReference type="Proteomes" id="UP001595836">
    <property type="component" value="Unassembled WGS sequence"/>
</dbReference>
<dbReference type="CDD" id="cd00293">
    <property type="entry name" value="USP-like"/>
    <property type="match status" value="1"/>
</dbReference>
<proteinExistence type="inferred from homology"/>
<keyword evidence="4" id="KW-1185">Reference proteome</keyword>
<comment type="caution">
    <text evidence="3">The sequence shown here is derived from an EMBL/GenBank/DDBJ whole genome shotgun (WGS) entry which is preliminary data.</text>
</comment>
<dbReference type="PRINTS" id="PR01438">
    <property type="entry name" value="UNVRSLSTRESS"/>
</dbReference>
<evidence type="ECO:0000313" key="4">
    <source>
        <dbReference type="Proteomes" id="UP001595836"/>
    </source>
</evidence>
<dbReference type="InterPro" id="IPR006015">
    <property type="entry name" value="Universal_stress_UspA"/>
</dbReference>
<dbReference type="Gene3D" id="3.40.50.620">
    <property type="entry name" value="HUPs"/>
    <property type="match status" value="2"/>
</dbReference>
<dbReference type="Pfam" id="PF00582">
    <property type="entry name" value="Usp"/>
    <property type="match status" value="2"/>
</dbReference>
<feature type="domain" description="UspA" evidence="2">
    <location>
        <begin position="16"/>
        <end position="141"/>
    </location>
</feature>
<dbReference type="InterPro" id="IPR006016">
    <property type="entry name" value="UspA"/>
</dbReference>
<evidence type="ECO:0000256" key="1">
    <source>
        <dbReference type="ARBA" id="ARBA00008791"/>
    </source>
</evidence>
<evidence type="ECO:0000259" key="2">
    <source>
        <dbReference type="Pfam" id="PF00582"/>
    </source>
</evidence>
<dbReference type="InterPro" id="IPR014729">
    <property type="entry name" value="Rossmann-like_a/b/a_fold"/>
</dbReference>
<protein>
    <submittedName>
        <fullName evidence="3">Universal stress protein</fullName>
    </submittedName>
</protein>
<dbReference type="PANTHER" id="PTHR46268:SF6">
    <property type="entry name" value="UNIVERSAL STRESS PROTEIN UP12"/>
    <property type="match status" value="1"/>
</dbReference>
<accession>A0ABV9PTK1</accession>
<dbReference type="PANTHER" id="PTHR46268">
    <property type="entry name" value="STRESS RESPONSE PROTEIN NHAX"/>
    <property type="match status" value="1"/>
</dbReference>
<sequence length="292" mass="29794">MSETADNTTPQAPAGPVVCGYDGSRDARRAVAWAAEWARSHDVALNVISADRAVGRVVAFDETARANVEGAMRDQLAELTAGVQASFRVIADSPVGALIEAGRGASAIIVGSRGLTAREDFAMGSTSAGVVEHATCPVIVITPRTPESPNSGPVVLAADGSNANDPAAAFAFAEAQRRGTSVRAVHSVEVPKLPGASLFDLDTLAESVLAEDEQQVLSALAPHEARHPGVSLELILVVGDPATTIADEADGASLLVTGSRGHGGFAGLLLGSVSRRLLQTAPCAVAVIRPAD</sequence>
<dbReference type="EMBL" id="JBHSHP010000053">
    <property type="protein sequence ID" value="MFC4755779.1"/>
    <property type="molecule type" value="Genomic_DNA"/>
</dbReference>
<dbReference type="SUPFAM" id="SSF52402">
    <property type="entry name" value="Adenine nucleotide alpha hydrolases-like"/>
    <property type="match status" value="2"/>
</dbReference>
<organism evidence="3 4">
    <name type="scientific">Dietzia aurantiaca</name>
    <dbReference type="NCBI Taxonomy" id="983873"/>
    <lineage>
        <taxon>Bacteria</taxon>
        <taxon>Bacillati</taxon>
        <taxon>Actinomycetota</taxon>
        <taxon>Actinomycetes</taxon>
        <taxon>Mycobacteriales</taxon>
        <taxon>Dietziaceae</taxon>
        <taxon>Dietzia</taxon>
    </lineage>
</organism>
<comment type="similarity">
    <text evidence="1">Belongs to the universal stress protein A family.</text>
</comment>
<reference evidence="4" key="1">
    <citation type="journal article" date="2019" name="Int. J. Syst. Evol. Microbiol.">
        <title>The Global Catalogue of Microorganisms (GCM) 10K type strain sequencing project: providing services to taxonomists for standard genome sequencing and annotation.</title>
        <authorList>
            <consortium name="The Broad Institute Genomics Platform"/>
            <consortium name="The Broad Institute Genome Sequencing Center for Infectious Disease"/>
            <person name="Wu L."/>
            <person name="Ma J."/>
        </authorList>
    </citation>
    <scope>NUCLEOTIDE SEQUENCE [LARGE SCALE GENOMIC DNA]</scope>
    <source>
        <strain evidence="4">JCM 11882</strain>
    </source>
</reference>
<gene>
    <name evidence="3" type="ORF">ACFO7U_13475</name>
</gene>
<dbReference type="RefSeq" id="WP_344995216.1">
    <property type="nucleotide sequence ID" value="NZ_BAABCD010000050.1"/>
</dbReference>